<reference evidence="1 2" key="1">
    <citation type="submission" date="2018-11" db="EMBL/GenBank/DDBJ databases">
        <title>Genomic analyses of the natural microbiome of Caenorhabditis elegans.</title>
        <authorList>
            <person name="Samuel B."/>
        </authorList>
    </citation>
    <scope>NUCLEOTIDE SEQUENCE [LARGE SCALE GENOMIC DNA]</scope>
    <source>
        <strain evidence="1 2">BIGb0473</strain>
    </source>
</reference>
<dbReference type="RefSeq" id="WP_123752497.1">
    <property type="nucleotide sequence ID" value="NZ_RJUR01000011.1"/>
</dbReference>
<gene>
    <name evidence="1" type="ORF">EDF85_1087</name>
</gene>
<dbReference type="AlphaFoldDB" id="A0A9X8HJS0"/>
<protein>
    <submittedName>
        <fullName evidence="1">Uncharacterized protein</fullName>
    </submittedName>
</protein>
<organism evidence="1 2">
    <name type="scientific">Pseudomonas putida</name>
    <name type="common">Arthrobacter siderocapsulatus</name>
    <dbReference type="NCBI Taxonomy" id="303"/>
    <lineage>
        <taxon>Bacteria</taxon>
        <taxon>Pseudomonadati</taxon>
        <taxon>Pseudomonadota</taxon>
        <taxon>Gammaproteobacteria</taxon>
        <taxon>Pseudomonadales</taxon>
        <taxon>Pseudomonadaceae</taxon>
        <taxon>Pseudomonas</taxon>
    </lineage>
</organism>
<dbReference type="EMBL" id="RJUR01000011">
    <property type="protein sequence ID" value="ROQ53329.1"/>
    <property type="molecule type" value="Genomic_DNA"/>
</dbReference>
<sequence length="83" mass="9502">MSRFVAVFHHWHITKRNLGFEVHSLAGRDQAQAHREACARLADQEVSDIVRCAFALVEIGAHEHVARPLSWRERITGRFEGRG</sequence>
<evidence type="ECO:0000313" key="1">
    <source>
        <dbReference type="EMBL" id="ROQ53329.1"/>
    </source>
</evidence>
<proteinExistence type="predicted"/>
<comment type="caution">
    <text evidence="1">The sequence shown here is derived from an EMBL/GenBank/DDBJ whole genome shotgun (WGS) entry which is preliminary data.</text>
</comment>
<name>A0A9X8HJS0_PSEPU</name>
<evidence type="ECO:0000313" key="2">
    <source>
        <dbReference type="Proteomes" id="UP000269115"/>
    </source>
</evidence>
<dbReference type="Proteomes" id="UP000269115">
    <property type="component" value="Unassembled WGS sequence"/>
</dbReference>
<accession>A0A9X8HJS0</accession>